<proteinExistence type="predicted"/>
<reference evidence="2" key="1">
    <citation type="submission" date="2023-10" db="EMBL/GenBank/DDBJ databases">
        <authorList>
            <person name="Chen Y."/>
            <person name="Shah S."/>
            <person name="Dougan E. K."/>
            <person name="Thang M."/>
            <person name="Chan C."/>
        </authorList>
    </citation>
    <scope>NUCLEOTIDE SEQUENCE [LARGE SCALE GENOMIC DNA]</scope>
</reference>
<feature type="non-terminal residue" evidence="2">
    <location>
        <position position="210"/>
    </location>
</feature>
<name>A0ABN9VS54_9DINO</name>
<organism evidence="2 3">
    <name type="scientific">Prorocentrum cordatum</name>
    <dbReference type="NCBI Taxonomy" id="2364126"/>
    <lineage>
        <taxon>Eukaryota</taxon>
        <taxon>Sar</taxon>
        <taxon>Alveolata</taxon>
        <taxon>Dinophyceae</taxon>
        <taxon>Prorocentrales</taxon>
        <taxon>Prorocentraceae</taxon>
        <taxon>Prorocentrum</taxon>
    </lineage>
</organism>
<evidence type="ECO:0000313" key="2">
    <source>
        <dbReference type="EMBL" id="CAK0876201.1"/>
    </source>
</evidence>
<dbReference type="Proteomes" id="UP001189429">
    <property type="component" value="Unassembled WGS sequence"/>
</dbReference>
<comment type="caution">
    <text evidence="2">The sequence shown here is derived from an EMBL/GenBank/DDBJ whole genome shotgun (WGS) entry which is preliminary data.</text>
</comment>
<evidence type="ECO:0000313" key="3">
    <source>
        <dbReference type="Proteomes" id="UP001189429"/>
    </source>
</evidence>
<keyword evidence="3" id="KW-1185">Reference proteome</keyword>
<dbReference type="EMBL" id="CAUYUJ010017604">
    <property type="protein sequence ID" value="CAK0876201.1"/>
    <property type="molecule type" value="Genomic_DNA"/>
</dbReference>
<feature type="non-terminal residue" evidence="2">
    <location>
        <position position="1"/>
    </location>
</feature>
<protein>
    <submittedName>
        <fullName evidence="2">Uncharacterized protein</fullName>
    </submittedName>
</protein>
<gene>
    <name evidence="2" type="ORF">PCOR1329_LOCUS60653</name>
</gene>
<accession>A0ABN9VS54</accession>
<feature type="region of interest" description="Disordered" evidence="1">
    <location>
        <begin position="44"/>
        <end position="71"/>
    </location>
</feature>
<evidence type="ECO:0000256" key="1">
    <source>
        <dbReference type="SAM" id="MobiDB-lite"/>
    </source>
</evidence>
<sequence>PGRRGAPPLPFASLAQARAETASACAPAAEEPAGRAAAAGPCHGSLLPGTMSHRQHGYGQRQGRGGHHQQAQSPWSACKRCGHWEYDHKLPGLEWRCSCGALCPKKSKNNNGKGTGKGEELVQSLADVAARIQDLAVPPEAVQPQTPQKSPASLLADAAWCLEEAKKAYDKAFSAREEAHERLNEAAQTLSEKAALVVEAELKVQSLKPH</sequence>